<name>A0AA94XRU7_9MICC</name>
<feature type="transmembrane region" description="Helical" evidence="5">
    <location>
        <begin position="82"/>
        <end position="101"/>
    </location>
</feature>
<evidence type="ECO:0000256" key="1">
    <source>
        <dbReference type="ARBA" id="ARBA00004651"/>
    </source>
</evidence>
<feature type="transmembrane region" description="Helical" evidence="5">
    <location>
        <begin position="52"/>
        <end position="73"/>
    </location>
</feature>
<feature type="domain" description="Major facilitator superfamily (MFS) profile" evidence="6">
    <location>
        <begin position="14"/>
        <end position="423"/>
    </location>
</feature>
<feature type="transmembrane region" description="Helical" evidence="5">
    <location>
        <begin position="369"/>
        <end position="391"/>
    </location>
</feature>
<dbReference type="InterPro" id="IPR036259">
    <property type="entry name" value="MFS_trans_sf"/>
</dbReference>
<feature type="transmembrane region" description="Helical" evidence="5">
    <location>
        <begin position="397"/>
        <end position="418"/>
    </location>
</feature>
<comment type="subcellular location">
    <subcellularLocation>
        <location evidence="1">Cell membrane</location>
        <topology evidence="1">Multi-pass membrane protein</topology>
    </subcellularLocation>
</comment>
<evidence type="ECO:0000256" key="5">
    <source>
        <dbReference type="SAM" id="Phobius"/>
    </source>
</evidence>
<dbReference type="Pfam" id="PF07690">
    <property type="entry name" value="MFS_1"/>
    <property type="match status" value="1"/>
</dbReference>
<dbReference type="InterPro" id="IPR011701">
    <property type="entry name" value="MFS"/>
</dbReference>
<dbReference type="AlphaFoldDB" id="A0AA94XRU7"/>
<dbReference type="InterPro" id="IPR020846">
    <property type="entry name" value="MFS_dom"/>
</dbReference>
<feature type="transmembrane region" description="Helical" evidence="5">
    <location>
        <begin position="139"/>
        <end position="163"/>
    </location>
</feature>
<evidence type="ECO:0000256" key="3">
    <source>
        <dbReference type="ARBA" id="ARBA00022989"/>
    </source>
</evidence>
<sequence>MTALSATHRSRTIVYFICWLSLIADGYDLYVYGTTLPAIIGQAPFNVTAAQAGTVGSLALVGMLIGSLVVGILTDKLGRRRILVGSVLLFSTFMLVCSFAPTWELFAAARFVACFGVGGLLPTAVALASEFALPERKSLTLGIVLTGPALGTVAASLSSMLLIENYSFRPVYALGCFGFIAAAMAWKFLPESPAFLAATGRTAQAKEISQAYGLGLPPAAQDATGNLAQASPTRQLLGIGLRGRTLRIWLVTLLSMLTMFGVSTWLPQIMRNAGYGLGSSVSFLLAYSLGAMLGTVIASMISQRIGVKPLVVFGFSTAAAALLLMTFNPETALMMLLVALTGFGGMGTQNQINDYIAQFYPGGIRATGLGWALAIGRLGAIAGPTYGAMIIATGTGVAGASFAFAVPAILGAAIMLTLPRVAPTTPIPGSQPEKSTTLPTSK</sequence>
<dbReference type="PANTHER" id="PTHR23508:SF10">
    <property type="entry name" value="CARBOXYLIC ACID TRANSPORTER PROTEIN HOMOLOG"/>
    <property type="match status" value="1"/>
</dbReference>
<keyword evidence="3 5" id="KW-1133">Transmembrane helix</keyword>
<keyword evidence="2 5" id="KW-0812">Transmembrane</keyword>
<dbReference type="RefSeq" id="WP_257745612.1">
    <property type="nucleotide sequence ID" value="NZ_CP102487.1"/>
</dbReference>
<feature type="transmembrane region" description="Helical" evidence="5">
    <location>
        <begin position="107"/>
        <end position="127"/>
    </location>
</feature>
<protein>
    <submittedName>
        <fullName evidence="7">MFS transporter</fullName>
    </submittedName>
</protein>
<keyword evidence="4 5" id="KW-0472">Membrane</keyword>
<evidence type="ECO:0000313" key="8">
    <source>
        <dbReference type="Proteomes" id="UP001060018"/>
    </source>
</evidence>
<gene>
    <name evidence="7" type="ORF">NUH22_15915</name>
</gene>
<dbReference type="EMBL" id="CP102487">
    <property type="protein sequence ID" value="UUX58758.1"/>
    <property type="molecule type" value="Genomic_DNA"/>
</dbReference>
<feature type="transmembrane region" description="Helical" evidence="5">
    <location>
        <begin position="169"/>
        <end position="189"/>
    </location>
</feature>
<dbReference type="PROSITE" id="PS50850">
    <property type="entry name" value="MFS"/>
    <property type="match status" value="1"/>
</dbReference>
<feature type="transmembrane region" description="Helical" evidence="5">
    <location>
        <begin position="331"/>
        <end position="348"/>
    </location>
</feature>
<accession>A0AA94XRU7</accession>
<dbReference type="GO" id="GO:0046943">
    <property type="term" value="F:carboxylic acid transmembrane transporter activity"/>
    <property type="evidence" value="ECO:0007669"/>
    <property type="project" value="TreeGrafter"/>
</dbReference>
<dbReference type="GO" id="GO:0005886">
    <property type="term" value="C:plasma membrane"/>
    <property type="evidence" value="ECO:0007669"/>
    <property type="project" value="UniProtKB-SubCell"/>
</dbReference>
<dbReference type="Proteomes" id="UP001060018">
    <property type="component" value="Chromosome"/>
</dbReference>
<dbReference type="SUPFAM" id="SSF103473">
    <property type="entry name" value="MFS general substrate transporter"/>
    <property type="match status" value="1"/>
</dbReference>
<evidence type="ECO:0000259" key="6">
    <source>
        <dbReference type="PROSITE" id="PS50850"/>
    </source>
</evidence>
<dbReference type="Gene3D" id="1.20.1250.20">
    <property type="entry name" value="MFS general substrate transporter like domains"/>
    <property type="match status" value="1"/>
</dbReference>
<evidence type="ECO:0000256" key="2">
    <source>
        <dbReference type="ARBA" id="ARBA00022692"/>
    </source>
</evidence>
<organism evidence="7 8">
    <name type="scientific">Glutamicibacter halophytocola</name>
    <dbReference type="NCBI Taxonomy" id="1933880"/>
    <lineage>
        <taxon>Bacteria</taxon>
        <taxon>Bacillati</taxon>
        <taxon>Actinomycetota</taxon>
        <taxon>Actinomycetes</taxon>
        <taxon>Micrococcales</taxon>
        <taxon>Micrococcaceae</taxon>
        <taxon>Glutamicibacter</taxon>
    </lineage>
</organism>
<evidence type="ECO:0000256" key="4">
    <source>
        <dbReference type="ARBA" id="ARBA00023136"/>
    </source>
</evidence>
<feature type="transmembrane region" description="Helical" evidence="5">
    <location>
        <begin position="305"/>
        <end position="325"/>
    </location>
</feature>
<feature type="transmembrane region" description="Helical" evidence="5">
    <location>
        <begin position="12"/>
        <end position="32"/>
    </location>
</feature>
<feature type="transmembrane region" description="Helical" evidence="5">
    <location>
        <begin position="248"/>
        <end position="267"/>
    </location>
</feature>
<feature type="transmembrane region" description="Helical" evidence="5">
    <location>
        <begin position="273"/>
        <end position="298"/>
    </location>
</feature>
<reference evidence="7" key="1">
    <citation type="journal article" date="2022" name="Pest Manag. Sci.">
        <title>Glutamicibacter halophytocola-mediated host fitness of potato tuber moth on Solanaceae crops.</title>
        <authorList>
            <person name="Wang W."/>
            <person name="Xiao G."/>
            <person name="Du G."/>
            <person name="Chang L."/>
            <person name="Yang Y."/>
            <person name="Ye J."/>
            <person name="Chen B."/>
        </authorList>
    </citation>
    <scope>NUCLEOTIDE SEQUENCE</scope>
    <source>
        <strain evidence="7">S2</strain>
    </source>
</reference>
<evidence type="ECO:0000313" key="7">
    <source>
        <dbReference type="EMBL" id="UUX58758.1"/>
    </source>
</evidence>
<proteinExistence type="predicted"/>
<dbReference type="PANTHER" id="PTHR23508">
    <property type="entry name" value="CARBOXYLIC ACID TRANSPORTER PROTEIN HOMOLOG"/>
    <property type="match status" value="1"/>
</dbReference>